<sequence length="141" mass="16422">MKHVVKEERVDLIKTFKTLWSYIIILLFLCLYTKLLKLNPNLRGLEKNPTLPITPTRREKECSLKRPHRKGKSSLCPYIDGGSNVNLRFPIIPHPKPYKLQWLNTKGNMLVLVELTLGKYKDEILCDVVPMEETRILLGRP</sequence>
<proteinExistence type="predicted"/>
<evidence type="ECO:0000256" key="1">
    <source>
        <dbReference type="SAM" id="Phobius"/>
    </source>
</evidence>
<name>A0A371FI05_MUCPR</name>
<dbReference type="Proteomes" id="UP000257109">
    <property type="component" value="Unassembled WGS sequence"/>
</dbReference>
<protein>
    <submittedName>
        <fullName evidence="2">Uncharacterized protein</fullName>
    </submittedName>
</protein>
<dbReference type="PANTHER" id="PTHR35046">
    <property type="entry name" value="ZINC KNUCKLE (CCHC-TYPE) FAMILY PROTEIN"/>
    <property type="match status" value="1"/>
</dbReference>
<dbReference type="EMBL" id="QJKJ01009041">
    <property type="protein sequence ID" value="RDX77891.1"/>
    <property type="molecule type" value="Genomic_DNA"/>
</dbReference>
<evidence type="ECO:0000313" key="3">
    <source>
        <dbReference type="Proteomes" id="UP000257109"/>
    </source>
</evidence>
<dbReference type="CDD" id="cd00303">
    <property type="entry name" value="retropepsin_like"/>
    <property type="match status" value="1"/>
</dbReference>
<gene>
    <name evidence="2" type="ORF">CR513_41911</name>
</gene>
<keyword evidence="1" id="KW-1133">Transmembrane helix</keyword>
<dbReference type="PANTHER" id="PTHR35046:SF26">
    <property type="entry name" value="RNA-DIRECTED DNA POLYMERASE"/>
    <property type="match status" value="1"/>
</dbReference>
<accession>A0A371FI05</accession>
<comment type="caution">
    <text evidence="2">The sequence shown here is derived from an EMBL/GenBank/DDBJ whole genome shotgun (WGS) entry which is preliminary data.</text>
</comment>
<keyword evidence="1" id="KW-0472">Membrane</keyword>
<feature type="non-terminal residue" evidence="2">
    <location>
        <position position="1"/>
    </location>
</feature>
<dbReference type="AlphaFoldDB" id="A0A371FI05"/>
<dbReference type="OrthoDB" id="1747743at2759"/>
<evidence type="ECO:0000313" key="2">
    <source>
        <dbReference type="EMBL" id="RDX77891.1"/>
    </source>
</evidence>
<organism evidence="2 3">
    <name type="scientific">Mucuna pruriens</name>
    <name type="common">Velvet bean</name>
    <name type="synonym">Dolichos pruriens</name>
    <dbReference type="NCBI Taxonomy" id="157652"/>
    <lineage>
        <taxon>Eukaryota</taxon>
        <taxon>Viridiplantae</taxon>
        <taxon>Streptophyta</taxon>
        <taxon>Embryophyta</taxon>
        <taxon>Tracheophyta</taxon>
        <taxon>Spermatophyta</taxon>
        <taxon>Magnoliopsida</taxon>
        <taxon>eudicotyledons</taxon>
        <taxon>Gunneridae</taxon>
        <taxon>Pentapetalae</taxon>
        <taxon>rosids</taxon>
        <taxon>fabids</taxon>
        <taxon>Fabales</taxon>
        <taxon>Fabaceae</taxon>
        <taxon>Papilionoideae</taxon>
        <taxon>50 kb inversion clade</taxon>
        <taxon>NPAAA clade</taxon>
        <taxon>indigoferoid/millettioid clade</taxon>
        <taxon>Phaseoleae</taxon>
        <taxon>Mucuna</taxon>
    </lineage>
</organism>
<keyword evidence="1" id="KW-0812">Transmembrane</keyword>
<keyword evidence="3" id="KW-1185">Reference proteome</keyword>
<feature type="transmembrane region" description="Helical" evidence="1">
    <location>
        <begin position="19"/>
        <end position="36"/>
    </location>
</feature>
<reference evidence="2" key="1">
    <citation type="submission" date="2018-05" db="EMBL/GenBank/DDBJ databases">
        <title>Draft genome of Mucuna pruriens seed.</title>
        <authorList>
            <person name="Nnadi N.E."/>
            <person name="Vos R."/>
            <person name="Hasami M.H."/>
            <person name="Devisetty U.K."/>
            <person name="Aguiy J.C."/>
        </authorList>
    </citation>
    <scope>NUCLEOTIDE SEQUENCE [LARGE SCALE GENOMIC DNA]</scope>
    <source>
        <strain evidence="2">JCA_2017</strain>
    </source>
</reference>